<evidence type="ECO:0000313" key="3">
    <source>
        <dbReference type="Proteomes" id="UP000183529"/>
    </source>
</evidence>
<dbReference type="AlphaFoldDB" id="A0AAQ1GEU5"/>
<feature type="compositionally biased region" description="Gly residues" evidence="1">
    <location>
        <begin position="117"/>
        <end position="126"/>
    </location>
</feature>
<feature type="compositionally biased region" description="Basic and acidic residues" evidence="1">
    <location>
        <begin position="152"/>
        <end position="166"/>
    </location>
</feature>
<evidence type="ECO:0000256" key="1">
    <source>
        <dbReference type="SAM" id="MobiDB-lite"/>
    </source>
</evidence>
<comment type="caution">
    <text evidence="2">The sequence shown here is derived from an EMBL/GenBank/DDBJ whole genome shotgun (WGS) entry which is preliminary data.</text>
</comment>
<evidence type="ECO:0008006" key="4">
    <source>
        <dbReference type="Google" id="ProtNLM"/>
    </source>
</evidence>
<feature type="region of interest" description="Disordered" evidence="1">
    <location>
        <begin position="82"/>
        <end position="189"/>
    </location>
</feature>
<evidence type="ECO:0000313" key="2">
    <source>
        <dbReference type="EMBL" id="SEJ53549.1"/>
    </source>
</evidence>
<feature type="compositionally biased region" description="Basic and acidic residues" evidence="1">
    <location>
        <begin position="85"/>
        <end position="101"/>
    </location>
</feature>
<gene>
    <name evidence="2" type="ORF">SAMN05216550_105379</name>
</gene>
<protein>
    <recommendedName>
        <fullName evidence="4">Peptide-binding protein</fullName>
    </recommendedName>
</protein>
<feature type="compositionally biased region" description="Pro residues" evidence="1">
    <location>
        <begin position="179"/>
        <end position="189"/>
    </location>
</feature>
<proteinExistence type="predicted"/>
<dbReference type="Proteomes" id="UP000183529">
    <property type="component" value="Unassembled WGS sequence"/>
</dbReference>
<accession>A0AAQ1GEU5</accession>
<organism evidence="2 3">
    <name type="scientific">Paraburkholderia tropica</name>
    <dbReference type="NCBI Taxonomy" id="92647"/>
    <lineage>
        <taxon>Bacteria</taxon>
        <taxon>Pseudomonadati</taxon>
        <taxon>Pseudomonadota</taxon>
        <taxon>Betaproteobacteria</taxon>
        <taxon>Burkholderiales</taxon>
        <taxon>Burkholderiaceae</taxon>
        <taxon>Paraburkholderia</taxon>
    </lineage>
</organism>
<dbReference type="EMBL" id="FNZM01000005">
    <property type="protein sequence ID" value="SEJ53549.1"/>
    <property type="molecule type" value="Genomic_DNA"/>
</dbReference>
<reference evidence="2 3" key="1">
    <citation type="submission" date="2016-10" db="EMBL/GenBank/DDBJ databases">
        <authorList>
            <person name="Varghese N."/>
            <person name="Submissions S."/>
        </authorList>
    </citation>
    <scope>NUCLEOTIDE SEQUENCE [LARGE SCALE GENOMIC DNA]</scope>
    <source>
        <strain evidence="2 3">LMG 22274</strain>
    </source>
</reference>
<name>A0AAQ1GEU5_9BURK</name>
<sequence>MLIVGQVIDTMRAGLLRMGQWILGAGLAALVALAHAQPGFHGGGGFQRAPVVREAPRGYGGMQGMRYVPHGGVAPVPMRVADQGGWRERGGGRQASRRDNGGSRGYGGNPYANPYGNGFGTGGGYHGPIQPVSAETRQVPHPPADSPVRAGSIREDVARYNEERGGGFRPYARGGGDVPRPPMSSPYRN</sequence>
<dbReference type="RefSeq" id="WP_065062006.1">
    <property type="nucleotide sequence ID" value="NZ_CADFGN010000002.1"/>
</dbReference>